<dbReference type="AlphaFoldDB" id="A0A4S8KXN2"/>
<dbReference type="Proteomes" id="UP000297245">
    <property type="component" value="Unassembled WGS sequence"/>
</dbReference>
<gene>
    <name evidence="2" type="ORF">K435DRAFT_972687</name>
</gene>
<keyword evidence="3" id="KW-1185">Reference proteome</keyword>
<feature type="compositionally biased region" description="Basic and acidic residues" evidence="1">
    <location>
        <begin position="457"/>
        <end position="474"/>
    </location>
</feature>
<organism evidence="2 3">
    <name type="scientific">Dendrothele bispora (strain CBS 962.96)</name>
    <dbReference type="NCBI Taxonomy" id="1314807"/>
    <lineage>
        <taxon>Eukaryota</taxon>
        <taxon>Fungi</taxon>
        <taxon>Dikarya</taxon>
        <taxon>Basidiomycota</taxon>
        <taxon>Agaricomycotina</taxon>
        <taxon>Agaricomycetes</taxon>
        <taxon>Agaricomycetidae</taxon>
        <taxon>Agaricales</taxon>
        <taxon>Agaricales incertae sedis</taxon>
        <taxon>Dendrothele</taxon>
    </lineage>
</organism>
<dbReference type="OrthoDB" id="2836053at2759"/>
<proteinExistence type="predicted"/>
<feature type="compositionally biased region" description="Low complexity" evidence="1">
    <location>
        <begin position="435"/>
        <end position="450"/>
    </location>
</feature>
<evidence type="ECO:0000256" key="1">
    <source>
        <dbReference type="SAM" id="MobiDB-lite"/>
    </source>
</evidence>
<feature type="region of interest" description="Disordered" evidence="1">
    <location>
        <begin position="433"/>
        <end position="474"/>
    </location>
</feature>
<dbReference type="EMBL" id="ML179886">
    <property type="protein sequence ID" value="THU80633.1"/>
    <property type="molecule type" value="Genomic_DNA"/>
</dbReference>
<protein>
    <submittedName>
        <fullName evidence="2">Uncharacterized protein</fullName>
    </submittedName>
</protein>
<feature type="region of interest" description="Disordered" evidence="1">
    <location>
        <begin position="287"/>
        <end position="309"/>
    </location>
</feature>
<accession>A0A4S8KXN2</accession>
<evidence type="ECO:0000313" key="2">
    <source>
        <dbReference type="EMBL" id="THU80633.1"/>
    </source>
</evidence>
<evidence type="ECO:0000313" key="3">
    <source>
        <dbReference type="Proteomes" id="UP000297245"/>
    </source>
</evidence>
<sequence length="548" mass="61572">MDSPHLPIELVEEIVVLFWSDDSLQVSPQDRATFIASSLSVNRCWSAIFLSIASRDVYIPSPAFAFHLCDAVQFHRDSSQPKSKSKPLQFRTSASCSFFSSTFSLCSSLASLMPQRCRSLTFQYVGTKHPSQLFIQKQDYEHSLIGSSIFSLLRCLTPPPPSKSIHVKPLSPLTLNLHTISLDLHSCTTPSLFTYYKFHSSCFPPQVSSLSIHFHYPSSISPSTIEQEFLLDLSSTGVRKGCLEGVHELRLFGCSVSVVRDMVSACPAIPKLETCSVMDYLAFLSPSPSPSRSSSPPSERPQTKPKYTSDLPLHLIPIRLVQAHQHAIAKIQQTQLEIKLEAREIQREKWRRVGDAGEGWEEVVRALGLLSSNGNQRNGNGNGVGKGWRERMMARIMGYKSKKVLLLPGPDMTDDLRARLGEVEEKLARLLPRMESSSQAESHSQSQSESSESDLDVAERLETDGSARDRSEKQRQKLIDLRLEKVFLEKWLWAIEEGEKRKAERKLLGMGRGLKRIITRMNVSSNFGLGLDKLSLWTKRSDEPKLEL</sequence>
<reference evidence="2 3" key="1">
    <citation type="journal article" date="2019" name="Nat. Ecol. Evol.">
        <title>Megaphylogeny resolves global patterns of mushroom evolution.</title>
        <authorList>
            <person name="Varga T."/>
            <person name="Krizsan K."/>
            <person name="Foldi C."/>
            <person name="Dima B."/>
            <person name="Sanchez-Garcia M."/>
            <person name="Sanchez-Ramirez S."/>
            <person name="Szollosi G.J."/>
            <person name="Szarkandi J.G."/>
            <person name="Papp V."/>
            <person name="Albert L."/>
            <person name="Andreopoulos W."/>
            <person name="Angelini C."/>
            <person name="Antonin V."/>
            <person name="Barry K.W."/>
            <person name="Bougher N.L."/>
            <person name="Buchanan P."/>
            <person name="Buyck B."/>
            <person name="Bense V."/>
            <person name="Catcheside P."/>
            <person name="Chovatia M."/>
            <person name="Cooper J."/>
            <person name="Damon W."/>
            <person name="Desjardin D."/>
            <person name="Finy P."/>
            <person name="Geml J."/>
            <person name="Haridas S."/>
            <person name="Hughes K."/>
            <person name="Justo A."/>
            <person name="Karasinski D."/>
            <person name="Kautmanova I."/>
            <person name="Kiss B."/>
            <person name="Kocsube S."/>
            <person name="Kotiranta H."/>
            <person name="LaButti K.M."/>
            <person name="Lechner B.E."/>
            <person name="Liimatainen K."/>
            <person name="Lipzen A."/>
            <person name="Lukacs Z."/>
            <person name="Mihaltcheva S."/>
            <person name="Morgado L.N."/>
            <person name="Niskanen T."/>
            <person name="Noordeloos M.E."/>
            <person name="Ohm R.A."/>
            <person name="Ortiz-Santana B."/>
            <person name="Ovrebo C."/>
            <person name="Racz N."/>
            <person name="Riley R."/>
            <person name="Savchenko A."/>
            <person name="Shiryaev A."/>
            <person name="Soop K."/>
            <person name="Spirin V."/>
            <person name="Szebenyi C."/>
            <person name="Tomsovsky M."/>
            <person name="Tulloss R.E."/>
            <person name="Uehling J."/>
            <person name="Grigoriev I.V."/>
            <person name="Vagvolgyi C."/>
            <person name="Papp T."/>
            <person name="Martin F.M."/>
            <person name="Miettinen O."/>
            <person name="Hibbett D.S."/>
            <person name="Nagy L.G."/>
        </authorList>
    </citation>
    <scope>NUCLEOTIDE SEQUENCE [LARGE SCALE GENOMIC DNA]</scope>
    <source>
        <strain evidence="2 3">CBS 962.96</strain>
    </source>
</reference>
<name>A0A4S8KXN2_DENBC</name>